<reference evidence="18 19" key="1">
    <citation type="submission" date="2019-12" db="EMBL/GenBank/DDBJ databases">
        <authorList>
            <consortium name="NARMS: The National Antimicrobial Resistance Monitoring System"/>
        </authorList>
    </citation>
    <scope>NUCLEOTIDE SEQUENCE [LARGE SCALE GENOMIC DNA]</scope>
    <source>
        <strain evidence="18 19">CVM N19EC0596</strain>
    </source>
</reference>
<comment type="caution">
    <text evidence="18">The sequence shown here is derived from an EMBL/GenBank/DDBJ whole genome shotgun (WGS) entry which is preliminary data.</text>
</comment>
<dbReference type="Proteomes" id="UP000537181">
    <property type="component" value="Unassembled WGS sequence"/>
</dbReference>
<dbReference type="GO" id="GO:0008821">
    <property type="term" value="F:crossover junction DNA endonuclease activity"/>
    <property type="evidence" value="ECO:0007669"/>
    <property type="project" value="UniProtKB-EC"/>
</dbReference>
<sequence length="138" mass="15299">MKLILPFPPSVNTYWRHPNKGAFAGKSLISAAGRKFQSAACAAIVEQLRRLPKPTSAPASVEIVLFPPDNRIRDLDNYNKALFDALTHAGVWEDDSQVKRMLVEWGPVMPEGKVEITISKYEKTAGAAARSRGETKYE</sequence>
<evidence type="ECO:0000256" key="1">
    <source>
        <dbReference type="ARBA" id="ARBA00001946"/>
    </source>
</evidence>
<evidence type="ECO:0000256" key="5">
    <source>
        <dbReference type="ARBA" id="ARBA00022722"/>
    </source>
</evidence>
<dbReference type="GO" id="GO:0006310">
    <property type="term" value="P:DNA recombination"/>
    <property type="evidence" value="ECO:0007669"/>
    <property type="project" value="UniProtKB-KW"/>
</dbReference>
<comment type="subunit">
    <text evidence="3">Homodimer.</text>
</comment>
<evidence type="ECO:0000256" key="14">
    <source>
        <dbReference type="ARBA" id="ARBA00029354"/>
    </source>
</evidence>
<accession>A0A8S7TP64</accession>
<keyword evidence="9" id="KW-0378">Hydrolase</keyword>
<keyword evidence="11" id="KW-0233">DNA recombination</keyword>
<dbReference type="AlphaFoldDB" id="A0A8S7TP64"/>
<dbReference type="Pfam" id="PF05866">
    <property type="entry name" value="RusA"/>
    <property type="match status" value="1"/>
</dbReference>
<comment type="similarity">
    <text evidence="2">Belongs to the RusA family.</text>
</comment>
<evidence type="ECO:0000256" key="4">
    <source>
        <dbReference type="ARBA" id="ARBA00014885"/>
    </source>
</evidence>
<evidence type="ECO:0000256" key="15">
    <source>
        <dbReference type="ARBA" id="ARBA00029488"/>
    </source>
</evidence>
<evidence type="ECO:0000313" key="18">
    <source>
        <dbReference type="EMBL" id="EFH6168466.1"/>
    </source>
</evidence>
<evidence type="ECO:0000256" key="10">
    <source>
        <dbReference type="ARBA" id="ARBA00022842"/>
    </source>
</evidence>
<evidence type="ECO:0000313" key="19">
    <source>
        <dbReference type="Proteomes" id="UP000537181"/>
    </source>
</evidence>
<dbReference type="Gene3D" id="3.30.1330.70">
    <property type="entry name" value="Holliday junction resolvase RusA"/>
    <property type="match status" value="1"/>
</dbReference>
<dbReference type="InterPro" id="IPR036614">
    <property type="entry name" value="RusA-like_sf"/>
</dbReference>
<evidence type="ECO:0000256" key="7">
    <source>
        <dbReference type="ARBA" id="ARBA00022759"/>
    </source>
</evidence>
<evidence type="ECO:0000256" key="12">
    <source>
        <dbReference type="ARBA" id="ARBA00023204"/>
    </source>
</evidence>
<keyword evidence="7" id="KW-0255">Endonuclease</keyword>
<evidence type="ECO:0000256" key="13">
    <source>
        <dbReference type="ARBA" id="ARBA00024745"/>
    </source>
</evidence>
<evidence type="ECO:0000256" key="2">
    <source>
        <dbReference type="ARBA" id="ARBA00008865"/>
    </source>
</evidence>
<evidence type="ECO:0000256" key="16">
    <source>
        <dbReference type="ARBA" id="ARBA00030920"/>
    </source>
</evidence>
<dbReference type="SUPFAM" id="SSF103084">
    <property type="entry name" value="Holliday junction resolvase RusA"/>
    <property type="match status" value="1"/>
</dbReference>
<evidence type="ECO:0000256" key="11">
    <source>
        <dbReference type="ARBA" id="ARBA00023172"/>
    </source>
</evidence>
<dbReference type="GO" id="GO:0006281">
    <property type="term" value="P:DNA repair"/>
    <property type="evidence" value="ECO:0007669"/>
    <property type="project" value="UniProtKB-KW"/>
</dbReference>
<keyword evidence="10" id="KW-0460">Magnesium</keyword>
<dbReference type="InterPro" id="IPR008822">
    <property type="entry name" value="Endonuclease_RusA-like"/>
</dbReference>
<gene>
    <name evidence="18" type="ORF">GAJ12_26120</name>
</gene>
<comment type="function">
    <text evidence="13">Endonuclease that resolves Holliday junction intermediates made during homologous genetic recombination and DNA repair. Exhibits sequence and structure-selective cleavage of four-way DNA junctions, where it introduces symmetrical nicks in two strands of the same polarity at the 5' side of CC dinucleotides. Corrects the defects in genetic recombination and DNA repair associated with inactivation of RuvAB or RuvC.</text>
</comment>
<dbReference type="PIRSF" id="PIRSF001007">
    <property type="entry name" value="RusA"/>
    <property type="match status" value="1"/>
</dbReference>
<dbReference type="RefSeq" id="WP_052970431.1">
    <property type="nucleotide sequence ID" value="NZ_CAXUJI010000001.1"/>
</dbReference>
<proteinExistence type="inferred from homology"/>
<keyword evidence="6" id="KW-0479">Metal-binding</keyword>
<dbReference type="InterPro" id="IPR016281">
    <property type="entry name" value="Endonuclease_RusA"/>
</dbReference>
<dbReference type="EC" id="3.1.21.10" evidence="15"/>
<dbReference type="GO" id="GO:0000287">
    <property type="term" value="F:magnesium ion binding"/>
    <property type="evidence" value="ECO:0007669"/>
    <property type="project" value="InterPro"/>
</dbReference>
<name>A0A8S7TP64_ECOLX</name>
<comment type="cofactor">
    <cofactor evidence="1">
        <name>Mg(2+)</name>
        <dbReference type="ChEBI" id="CHEBI:18420"/>
    </cofactor>
</comment>
<evidence type="ECO:0000256" key="3">
    <source>
        <dbReference type="ARBA" id="ARBA00011738"/>
    </source>
</evidence>
<evidence type="ECO:0000256" key="6">
    <source>
        <dbReference type="ARBA" id="ARBA00022723"/>
    </source>
</evidence>
<keyword evidence="12" id="KW-0234">DNA repair</keyword>
<keyword evidence="8" id="KW-0227">DNA damage</keyword>
<evidence type="ECO:0000256" key="9">
    <source>
        <dbReference type="ARBA" id="ARBA00022801"/>
    </source>
</evidence>
<evidence type="ECO:0000256" key="8">
    <source>
        <dbReference type="ARBA" id="ARBA00022763"/>
    </source>
</evidence>
<dbReference type="EMBL" id="AASWKX010000065">
    <property type="protein sequence ID" value="EFH6168466.1"/>
    <property type="molecule type" value="Genomic_DNA"/>
</dbReference>
<organism evidence="18 19">
    <name type="scientific">Escherichia coli</name>
    <dbReference type="NCBI Taxonomy" id="562"/>
    <lineage>
        <taxon>Bacteria</taxon>
        <taxon>Pseudomonadati</taxon>
        <taxon>Pseudomonadota</taxon>
        <taxon>Gammaproteobacteria</taxon>
        <taxon>Enterobacterales</taxon>
        <taxon>Enterobacteriaceae</taxon>
        <taxon>Escherichia</taxon>
    </lineage>
</organism>
<protein>
    <recommendedName>
        <fullName evidence="4">Crossover junction endodeoxyribonuclease RusA</fullName>
        <ecNumber evidence="15">3.1.21.10</ecNumber>
    </recommendedName>
    <alternativeName>
        <fullName evidence="16">Holliday junction nuclease RusA</fullName>
    </alternativeName>
    <alternativeName>
        <fullName evidence="17">Holliday junction resolvase</fullName>
    </alternativeName>
</protein>
<keyword evidence="5" id="KW-0540">Nuclease</keyword>
<comment type="catalytic activity">
    <reaction evidence="14">
        <text>Endonucleolytic cleavage at a junction such as a reciprocal single-stranded crossover between two homologous DNA duplexes (Holliday junction).</text>
        <dbReference type="EC" id="3.1.21.10"/>
    </reaction>
</comment>
<evidence type="ECO:0000256" key="17">
    <source>
        <dbReference type="ARBA" id="ARBA00031953"/>
    </source>
</evidence>